<dbReference type="GO" id="GO:0030837">
    <property type="term" value="P:negative regulation of actin filament polymerization"/>
    <property type="evidence" value="ECO:0007669"/>
    <property type="project" value="InterPro"/>
</dbReference>
<evidence type="ECO:0000256" key="5">
    <source>
        <dbReference type="ARBA" id="ARBA00048336"/>
    </source>
</evidence>
<evidence type="ECO:0000259" key="7">
    <source>
        <dbReference type="PROSITE" id="PS50054"/>
    </source>
</evidence>
<gene>
    <name evidence="9" type="ORF">Ocin01_14708</name>
</gene>
<dbReference type="SMART" id="SM00195">
    <property type="entry name" value="DSPc"/>
    <property type="match status" value="1"/>
</dbReference>
<keyword evidence="4" id="KW-0904">Protein phosphatase</keyword>
<sequence length="649" mass="73306">MGSVSHERNTMPEIEKHLHQLHHLLREQDSIKLVRLVPGADILPWVSCVEQECEEYCVLGIDCEKSISLGLVLAILSHTTIRLDGDGGFSITNGDGLRSHIFKPVSVQTMWTALQSLYQASECAKKNNSYQVYAVNHYTKLFQTYRSDPACLNEWNALPGVEVRRPMTSQMTSEEITLKEKISSALREILLNEKDLDEVTSKEIRTKLETKLQIDFSKISCILNVTAEIDNFFPDMFRYMNIPVIDNEETDLLRYFNDSYRFISQALKEDKNVLVHCKMGISRSATIVIAYVMKTRNWDLPRSLEHVKKRRTCVKPNPHFMKQLEVYEGILAAKRYSSTLEKRSKSESNLKQSDIALSTPKERNFSSSNNDIIISGNEVKSPRKYYNTAPARLKPEKSGKICGDLLRPKSCSCATISMSSTTPFNDIVPPEVMDSFTEAVRNLEQQSLPPDCRLNCPDTPAQKPENQVEVPIVKIFDDSQSDCNMDTEEIPLPEPMNEAPSPVELPEEVPDGLNVKTLELNILPTLEEKPDDPKSPTSQDSDSSSRKNINSKFSVRRLVNEFESQSNRQLNSLLASIPDSNNTVNNIEHISPNGITRSNSRVKSWVMNDAEPNNSAGRITKTMVPLKVAHTSQTPTPVEMTASRKNLKR</sequence>
<dbReference type="EMBL" id="LJIJ01001364">
    <property type="protein sequence ID" value="ODM91974.1"/>
    <property type="molecule type" value="Genomic_DNA"/>
</dbReference>
<comment type="catalytic activity">
    <reaction evidence="5">
        <text>O-phospho-L-threonyl-[protein] + H2O = L-threonyl-[protein] + phosphate</text>
        <dbReference type="Rhea" id="RHEA:47004"/>
        <dbReference type="Rhea" id="RHEA-COMP:11060"/>
        <dbReference type="Rhea" id="RHEA-COMP:11605"/>
        <dbReference type="ChEBI" id="CHEBI:15377"/>
        <dbReference type="ChEBI" id="CHEBI:30013"/>
        <dbReference type="ChEBI" id="CHEBI:43474"/>
        <dbReference type="ChEBI" id="CHEBI:61977"/>
        <dbReference type="EC" id="3.1.3.16"/>
    </reaction>
</comment>
<dbReference type="Pfam" id="PF00782">
    <property type="entry name" value="DSPc"/>
    <property type="match status" value="1"/>
</dbReference>
<dbReference type="InterPro" id="IPR000340">
    <property type="entry name" value="Dual-sp_phosphatase_cat-dom"/>
</dbReference>
<dbReference type="AlphaFoldDB" id="A0A1D2MGI5"/>
<dbReference type="STRING" id="48709.A0A1D2MGI5"/>
<dbReference type="InterPro" id="IPR043588">
    <property type="entry name" value="SSH-N"/>
</dbReference>
<feature type="domain" description="Tyrosine-protein phosphatase" evidence="7">
    <location>
        <begin position="194"/>
        <end position="333"/>
    </location>
</feature>
<dbReference type="GO" id="GO:0003779">
    <property type="term" value="F:actin binding"/>
    <property type="evidence" value="ECO:0007669"/>
    <property type="project" value="InterPro"/>
</dbReference>
<keyword evidence="10" id="KW-1185">Reference proteome</keyword>
<dbReference type="Proteomes" id="UP000094527">
    <property type="component" value="Unassembled WGS sequence"/>
</dbReference>
<dbReference type="PROSITE" id="PS50054">
    <property type="entry name" value="TYR_PHOSPHATASE_DUAL"/>
    <property type="match status" value="1"/>
</dbReference>
<feature type="region of interest" description="Disordered" evidence="6">
    <location>
        <begin position="630"/>
        <end position="649"/>
    </location>
</feature>
<dbReference type="FunFam" id="3.90.190.10:FF:000004">
    <property type="entry name" value="Protein phosphatase Slingshot homolog 2"/>
    <property type="match status" value="1"/>
</dbReference>
<dbReference type="InterPro" id="IPR000387">
    <property type="entry name" value="Tyr_Pase_dom"/>
</dbReference>
<dbReference type="InterPro" id="IPR016130">
    <property type="entry name" value="Tyr_Pase_AS"/>
</dbReference>
<feature type="region of interest" description="Disordered" evidence="6">
    <location>
        <begin position="524"/>
        <end position="552"/>
    </location>
</feature>
<dbReference type="OrthoDB" id="5779068at2759"/>
<dbReference type="InterPro" id="IPR020422">
    <property type="entry name" value="TYR_PHOSPHATASE_DUAL_dom"/>
</dbReference>
<dbReference type="GO" id="GO:0004722">
    <property type="term" value="F:protein serine/threonine phosphatase activity"/>
    <property type="evidence" value="ECO:0007669"/>
    <property type="project" value="UniProtKB-EC"/>
</dbReference>
<evidence type="ECO:0000313" key="10">
    <source>
        <dbReference type="Proteomes" id="UP000094527"/>
    </source>
</evidence>
<dbReference type="GO" id="GO:0005856">
    <property type="term" value="C:cytoskeleton"/>
    <property type="evidence" value="ECO:0007669"/>
    <property type="project" value="UniProtKB-SubCell"/>
</dbReference>
<comment type="caution">
    <text evidence="9">The sequence shown here is derived from an EMBL/GenBank/DDBJ whole genome shotgun (WGS) entry which is preliminary data.</text>
</comment>
<dbReference type="EC" id="3.1.3.16" evidence="2"/>
<evidence type="ECO:0000256" key="6">
    <source>
        <dbReference type="SAM" id="MobiDB-lite"/>
    </source>
</evidence>
<accession>A0A1D2MGI5</accession>
<proteinExistence type="inferred from homology"/>
<reference evidence="9 10" key="1">
    <citation type="journal article" date="2016" name="Genome Biol. Evol.">
        <title>Gene Family Evolution Reflects Adaptation to Soil Environmental Stressors in the Genome of the Collembolan Orchesella cincta.</title>
        <authorList>
            <person name="Faddeeva-Vakhrusheva A."/>
            <person name="Derks M.F."/>
            <person name="Anvar S.Y."/>
            <person name="Agamennone V."/>
            <person name="Suring W."/>
            <person name="Smit S."/>
            <person name="van Straalen N.M."/>
            <person name="Roelofs D."/>
        </authorList>
    </citation>
    <scope>NUCLEOTIDE SEQUENCE [LARGE SCALE GENOMIC DNA]</scope>
    <source>
        <tissue evidence="9">Mixed pool</tissue>
    </source>
</reference>
<evidence type="ECO:0000256" key="3">
    <source>
        <dbReference type="ARBA" id="ARBA00022801"/>
    </source>
</evidence>
<protein>
    <recommendedName>
        <fullName evidence="2">protein-serine/threonine phosphatase</fullName>
        <ecNumber evidence="2">3.1.3.16</ecNumber>
    </recommendedName>
</protein>
<feature type="domain" description="Tyrosine specific protein phosphatases" evidence="8">
    <location>
        <begin position="254"/>
        <end position="311"/>
    </location>
</feature>
<evidence type="ECO:0000259" key="8">
    <source>
        <dbReference type="PROSITE" id="PS50056"/>
    </source>
</evidence>
<dbReference type="PROSITE" id="PS50056">
    <property type="entry name" value="TYR_PHOSPHATASE_2"/>
    <property type="match status" value="1"/>
</dbReference>
<dbReference type="InterPro" id="IPR043587">
    <property type="entry name" value="Phosphatase_SSH-like"/>
</dbReference>
<dbReference type="PANTHER" id="PTHR45864">
    <property type="entry name" value="SLINGSHOT PROTEIN PHOSPHATASE HOMOLOG"/>
    <property type="match status" value="1"/>
</dbReference>
<organism evidence="9 10">
    <name type="scientific">Orchesella cincta</name>
    <name type="common">Springtail</name>
    <name type="synonym">Podura cincta</name>
    <dbReference type="NCBI Taxonomy" id="48709"/>
    <lineage>
        <taxon>Eukaryota</taxon>
        <taxon>Metazoa</taxon>
        <taxon>Ecdysozoa</taxon>
        <taxon>Arthropoda</taxon>
        <taxon>Hexapoda</taxon>
        <taxon>Collembola</taxon>
        <taxon>Entomobryomorpha</taxon>
        <taxon>Entomobryoidea</taxon>
        <taxon>Orchesellidae</taxon>
        <taxon>Orchesellinae</taxon>
        <taxon>Orchesella</taxon>
    </lineage>
</organism>
<dbReference type="PROSITE" id="PS00383">
    <property type="entry name" value="TYR_PHOSPHATASE_1"/>
    <property type="match status" value="1"/>
</dbReference>
<name>A0A1D2MGI5_ORCCI</name>
<keyword evidence="3" id="KW-0378">Hydrolase</keyword>
<dbReference type="PANTHER" id="PTHR45864:SF2">
    <property type="entry name" value="PROTEIN PHOSPHATASE SLINGSHOT"/>
    <property type="match status" value="1"/>
</dbReference>
<dbReference type="SUPFAM" id="SSF52799">
    <property type="entry name" value="(Phosphotyrosine protein) phosphatases II"/>
    <property type="match status" value="1"/>
</dbReference>
<evidence type="ECO:0000256" key="2">
    <source>
        <dbReference type="ARBA" id="ARBA00013081"/>
    </source>
</evidence>
<evidence type="ECO:0000313" key="9">
    <source>
        <dbReference type="EMBL" id="ODM91974.1"/>
    </source>
</evidence>
<comment type="similarity">
    <text evidence="1">Belongs to the protein-tyrosine phosphatase family.</text>
</comment>
<dbReference type="Gene3D" id="3.90.190.10">
    <property type="entry name" value="Protein tyrosine phosphatase superfamily"/>
    <property type="match status" value="1"/>
</dbReference>
<evidence type="ECO:0000256" key="1">
    <source>
        <dbReference type="ARBA" id="ARBA00009580"/>
    </source>
</evidence>
<evidence type="ECO:0000256" key="4">
    <source>
        <dbReference type="ARBA" id="ARBA00022912"/>
    </source>
</evidence>
<dbReference type="InterPro" id="IPR029021">
    <property type="entry name" value="Prot-tyrosine_phosphatase-like"/>
</dbReference>
<dbReference type="Pfam" id="PF23040">
    <property type="entry name" value="PH_SSH1-like_1st"/>
    <property type="match status" value="1"/>
</dbReference>